<reference evidence="2" key="1">
    <citation type="submission" date="2020-10" db="EMBL/GenBank/DDBJ databases">
        <title>Taxonomic study of unclassified bacteria belonging to the class Ktedonobacteria.</title>
        <authorList>
            <person name="Yabe S."/>
            <person name="Wang C.M."/>
            <person name="Zheng Y."/>
            <person name="Sakai Y."/>
            <person name="Cavaletti L."/>
            <person name="Monciardini P."/>
            <person name="Donadio S."/>
        </authorList>
    </citation>
    <scope>NUCLEOTIDE SEQUENCE</scope>
    <source>
        <strain evidence="2">ID150040</strain>
    </source>
</reference>
<organism evidence="2 3">
    <name type="scientific">Reticulibacter mediterranei</name>
    <dbReference type="NCBI Taxonomy" id="2778369"/>
    <lineage>
        <taxon>Bacteria</taxon>
        <taxon>Bacillati</taxon>
        <taxon>Chloroflexota</taxon>
        <taxon>Ktedonobacteria</taxon>
        <taxon>Ktedonobacterales</taxon>
        <taxon>Reticulibacteraceae</taxon>
        <taxon>Reticulibacter</taxon>
    </lineage>
</organism>
<sequence>MLFLSLLWLTIGLLIGGLAWLARCAPSSWQRLAWIWLPVLGAVVACAAGWLGALLLGNLLSTALTLWITVLSILVLPRVVDGIRGFYTRFSIKRV</sequence>
<dbReference type="Proteomes" id="UP000597444">
    <property type="component" value="Unassembled WGS sequence"/>
</dbReference>
<dbReference type="EMBL" id="BNJK01000001">
    <property type="protein sequence ID" value="GHO91949.1"/>
    <property type="molecule type" value="Genomic_DNA"/>
</dbReference>
<proteinExistence type="predicted"/>
<keyword evidence="1" id="KW-0472">Membrane</keyword>
<gene>
    <name evidence="2" type="ORF">KSF_019970</name>
</gene>
<name>A0A8J3IAL7_9CHLR</name>
<evidence type="ECO:0000313" key="3">
    <source>
        <dbReference type="Proteomes" id="UP000597444"/>
    </source>
</evidence>
<evidence type="ECO:0000256" key="1">
    <source>
        <dbReference type="SAM" id="Phobius"/>
    </source>
</evidence>
<dbReference type="RefSeq" id="WP_220202815.1">
    <property type="nucleotide sequence ID" value="NZ_BNJK01000001.1"/>
</dbReference>
<keyword evidence="1" id="KW-0812">Transmembrane</keyword>
<evidence type="ECO:0000313" key="2">
    <source>
        <dbReference type="EMBL" id="GHO91949.1"/>
    </source>
</evidence>
<keyword evidence="1" id="KW-1133">Transmembrane helix</keyword>
<protein>
    <submittedName>
        <fullName evidence="2">Uncharacterized protein</fullName>
    </submittedName>
</protein>
<feature type="transmembrane region" description="Helical" evidence="1">
    <location>
        <begin position="63"/>
        <end position="80"/>
    </location>
</feature>
<keyword evidence="3" id="KW-1185">Reference proteome</keyword>
<feature type="transmembrane region" description="Helical" evidence="1">
    <location>
        <begin position="34"/>
        <end position="56"/>
    </location>
</feature>
<comment type="caution">
    <text evidence="2">The sequence shown here is derived from an EMBL/GenBank/DDBJ whole genome shotgun (WGS) entry which is preliminary data.</text>
</comment>
<accession>A0A8J3IAL7</accession>
<dbReference type="AlphaFoldDB" id="A0A8J3IAL7"/>